<dbReference type="Gene3D" id="1.20.970.10">
    <property type="entry name" value="Transferase, Pyrimidine Nucleoside Phosphorylase, Chain C"/>
    <property type="match status" value="1"/>
</dbReference>
<organism evidence="15 16">
    <name type="scientific">Neobacillus niacini</name>
    <dbReference type="NCBI Taxonomy" id="86668"/>
    <lineage>
        <taxon>Bacteria</taxon>
        <taxon>Bacillati</taxon>
        <taxon>Bacillota</taxon>
        <taxon>Bacilli</taxon>
        <taxon>Bacillales</taxon>
        <taxon>Bacillaceae</taxon>
        <taxon>Neobacillus</taxon>
    </lineage>
</organism>
<evidence type="ECO:0000256" key="11">
    <source>
        <dbReference type="ARBA" id="ARBA00022958"/>
    </source>
</evidence>
<dbReference type="GO" id="GO:0006206">
    <property type="term" value="P:pyrimidine nucleobase metabolic process"/>
    <property type="evidence" value="ECO:0007669"/>
    <property type="project" value="InterPro"/>
</dbReference>
<dbReference type="EMBL" id="JACCBX010000003">
    <property type="protein sequence ID" value="NYE04880.1"/>
    <property type="molecule type" value="Genomic_DNA"/>
</dbReference>
<evidence type="ECO:0000259" key="14">
    <source>
        <dbReference type="SMART" id="SM00941"/>
    </source>
</evidence>
<dbReference type="EC" id="2.4.2.2" evidence="6"/>
<comment type="similarity">
    <text evidence="4">Belongs to the thymidine/pyrimidine-nucleoside phosphorylase family.</text>
</comment>
<dbReference type="InterPro" id="IPR036320">
    <property type="entry name" value="Glycosyl_Trfase_fam3_N_dom_sf"/>
</dbReference>
<dbReference type="InterPro" id="IPR018090">
    <property type="entry name" value="Pyrmidine_PPas_bac/euk"/>
</dbReference>
<dbReference type="FunFam" id="3.40.1030.10:FF:000003">
    <property type="entry name" value="Pyrimidine-nucleoside phosphorylase"/>
    <property type="match status" value="1"/>
</dbReference>
<keyword evidence="9 15" id="KW-0808">Transferase</keyword>
<dbReference type="FunFam" id="1.20.970.10:FF:000002">
    <property type="entry name" value="Pyrimidine-nucleoside phosphorylase"/>
    <property type="match status" value="1"/>
</dbReference>
<evidence type="ECO:0000256" key="2">
    <source>
        <dbReference type="ARBA" id="ARBA00001958"/>
    </source>
</evidence>
<dbReference type="InterPro" id="IPR036566">
    <property type="entry name" value="PYNP-like_C_sf"/>
</dbReference>
<protein>
    <recommendedName>
        <fullName evidence="7">Pyrimidine-nucleoside phosphorylase</fullName>
        <ecNumber evidence="6">2.4.2.2</ecNumber>
    </recommendedName>
</protein>
<evidence type="ECO:0000256" key="8">
    <source>
        <dbReference type="ARBA" id="ARBA00022676"/>
    </source>
</evidence>
<dbReference type="GO" id="GO:0009032">
    <property type="term" value="F:thymidine phosphorylase activity"/>
    <property type="evidence" value="ECO:0007669"/>
    <property type="project" value="TreeGrafter"/>
</dbReference>
<feature type="domain" description="Pyrimidine nucleoside phosphorylase C-terminal" evidence="14">
    <location>
        <begin position="349"/>
        <end position="422"/>
    </location>
</feature>
<dbReference type="GO" id="GO:0006213">
    <property type="term" value="P:pyrimidine nucleoside metabolic process"/>
    <property type="evidence" value="ECO:0007669"/>
    <property type="project" value="InterPro"/>
</dbReference>
<dbReference type="InterPro" id="IPR017872">
    <property type="entry name" value="Pyrmidine_PPase_CS"/>
</dbReference>
<dbReference type="Gene3D" id="3.40.1030.10">
    <property type="entry name" value="Nucleoside phosphorylase/phosphoribosyltransferase catalytic domain"/>
    <property type="match status" value="1"/>
</dbReference>
<dbReference type="NCBIfam" id="NF004490">
    <property type="entry name" value="PRK05820.1"/>
    <property type="match status" value="1"/>
</dbReference>
<accession>A0A852T7V9</accession>
<dbReference type="InterPro" id="IPR013102">
    <property type="entry name" value="PYNP_C"/>
</dbReference>
<dbReference type="Pfam" id="PF07831">
    <property type="entry name" value="PYNP_C"/>
    <property type="match status" value="1"/>
</dbReference>
<comment type="caution">
    <text evidence="15">The sequence shown here is derived from an EMBL/GenBank/DDBJ whole genome shotgun (WGS) entry which is preliminary data.</text>
</comment>
<evidence type="ECO:0000256" key="10">
    <source>
        <dbReference type="ARBA" id="ARBA00022723"/>
    </source>
</evidence>
<dbReference type="Proteomes" id="UP000548423">
    <property type="component" value="Unassembled WGS sequence"/>
</dbReference>
<comment type="catalytic activity">
    <reaction evidence="13">
        <text>thymidine + phosphate = 2-deoxy-alpha-D-ribose 1-phosphate + thymine</text>
        <dbReference type="Rhea" id="RHEA:16037"/>
        <dbReference type="ChEBI" id="CHEBI:17748"/>
        <dbReference type="ChEBI" id="CHEBI:17821"/>
        <dbReference type="ChEBI" id="CHEBI:43474"/>
        <dbReference type="ChEBI" id="CHEBI:57259"/>
        <dbReference type="EC" id="2.4.2.2"/>
    </reaction>
</comment>
<dbReference type="Pfam" id="PF02885">
    <property type="entry name" value="Glycos_trans_3N"/>
    <property type="match status" value="1"/>
</dbReference>
<dbReference type="AlphaFoldDB" id="A0A852T7V9"/>
<dbReference type="NCBIfam" id="NF004747">
    <property type="entry name" value="PRK06078.1"/>
    <property type="match status" value="1"/>
</dbReference>
<dbReference type="InterPro" id="IPR035902">
    <property type="entry name" value="Nuc_phospho_transferase"/>
</dbReference>
<evidence type="ECO:0000256" key="13">
    <source>
        <dbReference type="ARBA" id="ARBA00048525"/>
    </source>
</evidence>
<dbReference type="PANTHER" id="PTHR10515:SF0">
    <property type="entry name" value="THYMIDINE PHOSPHORYLASE"/>
    <property type="match status" value="1"/>
</dbReference>
<evidence type="ECO:0000256" key="12">
    <source>
        <dbReference type="ARBA" id="ARBA00048453"/>
    </source>
</evidence>
<dbReference type="InterPro" id="IPR017459">
    <property type="entry name" value="Glycosyl_Trfase_fam3_N_dom"/>
</dbReference>
<comment type="subunit">
    <text evidence="5">Homodimer.</text>
</comment>
<dbReference type="PIRSF" id="PIRSF000478">
    <property type="entry name" value="TP_PyNP"/>
    <property type="match status" value="1"/>
</dbReference>
<dbReference type="SUPFAM" id="SSF47648">
    <property type="entry name" value="Nucleoside phosphorylase/phosphoribosyltransferase N-terminal domain"/>
    <property type="match status" value="1"/>
</dbReference>
<dbReference type="PROSITE" id="PS00647">
    <property type="entry name" value="THYMID_PHOSPHORYLASE"/>
    <property type="match status" value="1"/>
</dbReference>
<reference evidence="16" key="1">
    <citation type="submission" date="2020-07" db="EMBL/GenBank/DDBJ databases">
        <authorList>
            <person name="Partida-Martinez L."/>
            <person name="Huntemann M."/>
            <person name="Clum A."/>
            <person name="Wang J."/>
            <person name="Palaniappan K."/>
            <person name="Ritter S."/>
            <person name="Chen I.-M."/>
            <person name="Stamatis D."/>
            <person name="Reddy T."/>
            <person name="O'Malley R."/>
            <person name="Daum C."/>
            <person name="Shapiro N."/>
            <person name="Ivanova N."/>
            <person name="Kyrpides N."/>
            <person name="Woyke T."/>
        </authorList>
    </citation>
    <scope>NUCLEOTIDE SEQUENCE [LARGE SCALE GENOMIC DNA]</scope>
    <source>
        <strain evidence="16">AT2.8</strain>
    </source>
</reference>
<dbReference type="PANTHER" id="PTHR10515">
    <property type="entry name" value="THYMIDINE PHOSPHORYLASE"/>
    <property type="match status" value="1"/>
</dbReference>
<dbReference type="NCBIfam" id="TIGR02644">
    <property type="entry name" value="Y_phosphoryl"/>
    <property type="match status" value="1"/>
</dbReference>
<gene>
    <name evidence="15" type="ORF">F4694_001629</name>
</gene>
<dbReference type="GO" id="GO:0046872">
    <property type="term" value="F:metal ion binding"/>
    <property type="evidence" value="ECO:0007669"/>
    <property type="project" value="UniProtKB-KW"/>
</dbReference>
<evidence type="ECO:0000313" key="15">
    <source>
        <dbReference type="EMBL" id="NYE04880.1"/>
    </source>
</evidence>
<comment type="cofactor">
    <cofactor evidence="2">
        <name>K(+)</name>
        <dbReference type="ChEBI" id="CHEBI:29103"/>
    </cofactor>
</comment>
<comment type="catalytic activity">
    <reaction evidence="12">
        <text>uridine + phosphate = alpha-D-ribose 1-phosphate + uracil</text>
        <dbReference type="Rhea" id="RHEA:24388"/>
        <dbReference type="ChEBI" id="CHEBI:16704"/>
        <dbReference type="ChEBI" id="CHEBI:17568"/>
        <dbReference type="ChEBI" id="CHEBI:43474"/>
        <dbReference type="ChEBI" id="CHEBI:57720"/>
        <dbReference type="EC" id="2.4.2.2"/>
    </reaction>
</comment>
<keyword evidence="8 15" id="KW-0328">Glycosyltransferase</keyword>
<dbReference type="Gene3D" id="3.90.1170.30">
    <property type="entry name" value="Pyrimidine nucleoside phosphorylase-like, C-terminal domain"/>
    <property type="match status" value="1"/>
</dbReference>
<evidence type="ECO:0000256" key="9">
    <source>
        <dbReference type="ARBA" id="ARBA00022679"/>
    </source>
</evidence>
<keyword evidence="10" id="KW-0479">Metal-binding</keyword>
<keyword evidence="11" id="KW-0630">Potassium</keyword>
<dbReference type="SMART" id="SM00941">
    <property type="entry name" value="PYNP_C"/>
    <property type="match status" value="1"/>
</dbReference>
<evidence type="ECO:0000256" key="6">
    <source>
        <dbReference type="ARBA" id="ARBA00011889"/>
    </source>
</evidence>
<comment type="function">
    <text evidence="3">Catalyzes phosphorolysis of the pyrimidine nucleosides uridine, thymidine and 2'-deoxyuridine with the formation of the corresponding pyrimidine base and ribose-1-phosphate.</text>
</comment>
<dbReference type="GO" id="GO:0004645">
    <property type="term" value="F:1,4-alpha-oligoglucan phosphorylase activity"/>
    <property type="evidence" value="ECO:0007669"/>
    <property type="project" value="InterPro"/>
</dbReference>
<sequence>MVISMRMVDLIEKKRDGEELTAEEIKFIINGYTDGSIPDYQVSALTMAIFFQGMTEKERADLTMAMVESGDQIDLSQIEGIKVDKHSTGGVGDTTTLVLGPLVAALGVPVAKMSGRGLGHTGGTIDKLEAVKGFHVEIENQEFIELVNKNKIAVIGQSGNLTPADKKLYALRDVTATVNSIPLIAGSIMSKKIAAGADAIVLDVKTGAGAFMKTIDDSRELAKAMVSIGNNVGRRTMAVISDMSQPLGFAIGNALEVKEAIDTLKGEGPEDLTELCLTLGSHMVYLAEKASSLAEARTMLENVIKDGSALEKFKVFLSSQGGDASIVDDPAKLPQAQFTFELEAKQDGYVSEIVADEVGTAAMKLGAGRATKESVIDLAVGLVLRKKIGDQVKKGESLVTIYSNFEDVSEVKEMLYENIIVSSEKVEAPILIHEEITE</sequence>
<evidence type="ECO:0000313" key="16">
    <source>
        <dbReference type="Proteomes" id="UP000548423"/>
    </source>
</evidence>
<dbReference type="InterPro" id="IPR000053">
    <property type="entry name" value="Thymidine/pyrmidine_PPase"/>
</dbReference>
<proteinExistence type="inferred from homology"/>
<evidence type="ECO:0000256" key="5">
    <source>
        <dbReference type="ARBA" id="ARBA00011738"/>
    </source>
</evidence>
<evidence type="ECO:0000256" key="1">
    <source>
        <dbReference type="ARBA" id="ARBA00001066"/>
    </source>
</evidence>
<dbReference type="GO" id="GO:0005829">
    <property type="term" value="C:cytosol"/>
    <property type="evidence" value="ECO:0007669"/>
    <property type="project" value="TreeGrafter"/>
</dbReference>
<evidence type="ECO:0000256" key="4">
    <source>
        <dbReference type="ARBA" id="ARBA00006915"/>
    </source>
</evidence>
<dbReference type="SUPFAM" id="SSF54680">
    <property type="entry name" value="Pyrimidine nucleoside phosphorylase C-terminal domain"/>
    <property type="match status" value="1"/>
</dbReference>
<evidence type="ECO:0000256" key="3">
    <source>
        <dbReference type="ARBA" id="ARBA00003877"/>
    </source>
</evidence>
<dbReference type="Pfam" id="PF00591">
    <property type="entry name" value="Glycos_transf_3"/>
    <property type="match status" value="1"/>
</dbReference>
<name>A0A852T7V9_9BACI</name>
<comment type="catalytic activity">
    <reaction evidence="1">
        <text>2'-deoxyuridine + phosphate = 2-deoxy-alpha-D-ribose 1-phosphate + uracil</text>
        <dbReference type="Rhea" id="RHEA:22824"/>
        <dbReference type="ChEBI" id="CHEBI:16450"/>
        <dbReference type="ChEBI" id="CHEBI:17568"/>
        <dbReference type="ChEBI" id="CHEBI:43474"/>
        <dbReference type="ChEBI" id="CHEBI:57259"/>
        <dbReference type="EC" id="2.4.2.2"/>
    </reaction>
</comment>
<evidence type="ECO:0000256" key="7">
    <source>
        <dbReference type="ARBA" id="ARBA00014680"/>
    </source>
</evidence>
<reference evidence="16" key="2">
    <citation type="submission" date="2020-08" db="EMBL/GenBank/DDBJ databases">
        <title>The Agave Microbiome: Exploring the role of microbial communities in plant adaptations to desert environments.</title>
        <authorList>
            <person name="Partida-Martinez L.P."/>
        </authorList>
    </citation>
    <scope>NUCLEOTIDE SEQUENCE [LARGE SCALE GENOMIC DNA]</scope>
    <source>
        <strain evidence="16">AT2.8</strain>
    </source>
</reference>
<dbReference type="InterPro" id="IPR000312">
    <property type="entry name" value="Glycosyl_Trfase_fam3"/>
</dbReference>
<dbReference type="SUPFAM" id="SSF52418">
    <property type="entry name" value="Nucleoside phosphorylase/phosphoribosyltransferase catalytic domain"/>
    <property type="match status" value="1"/>
</dbReference>